<sequence length="154" mass="18272">MANAIKDFDVVESPRKPGVIIVYFDLLFCGKKTGVKVMSESVFAQYWMEDSERYFLVFQNAPWEETNYEFYLLTKDFVVLDRVHLFSPDDRDDELIDSYELKDGVFYFRKYENGNRYKVLIKKEGGVRYSLGDLKYRLIWGVLKPVKYLKLIAL</sequence>
<gene>
    <name evidence="1" type="ORF">J1C50_08280</name>
</gene>
<protein>
    <submittedName>
        <fullName evidence="1">Uncharacterized protein</fullName>
    </submittedName>
</protein>
<evidence type="ECO:0000313" key="1">
    <source>
        <dbReference type="EMBL" id="MBO0415507.1"/>
    </source>
</evidence>
<dbReference type="RefSeq" id="WP_200122555.1">
    <property type="nucleotide sequence ID" value="NZ_JAEILV010000005.1"/>
</dbReference>
<organism evidence="1 2">
    <name type="scientific">Chromobacterium haemolyticum</name>
    <dbReference type="NCBI Taxonomy" id="394935"/>
    <lineage>
        <taxon>Bacteria</taxon>
        <taxon>Pseudomonadati</taxon>
        <taxon>Pseudomonadota</taxon>
        <taxon>Betaproteobacteria</taxon>
        <taxon>Neisseriales</taxon>
        <taxon>Chromobacteriaceae</taxon>
        <taxon>Chromobacterium</taxon>
    </lineage>
</organism>
<reference evidence="1 2" key="1">
    <citation type="submission" date="2021-03" db="EMBL/GenBank/DDBJ databases">
        <title>First Case of infection caused by Chromobacterium haemolyticum derived from water in China.</title>
        <authorList>
            <person name="Chen J."/>
            <person name="Liu C."/>
        </authorList>
    </citation>
    <scope>NUCLEOTIDE SEQUENCE [LARGE SCALE GENOMIC DNA]</scope>
    <source>
        <strain evidence="1 2">WJ-5</strain>
    </source>
</reference>
<evidence type="ECO:0000313" key="2">
    <source>
        <dbReference type="Proteomes" id="UP000664349"/>
    </source>
</evidence>
<name>A0ABS3GLL8_9NEIS</name>
<dbReference type="EMBL" id="JAFLRD010000006">
    <property type="protein sequence ID" value="MBO0415507.1"/>
    <property type="molecule type" value="Genomic_DNA"/>
</dbReference>
<dbReference type="Proteomes" id="UP000664349">
    <property type="component" value="Unassembled WGS sequence"/>
</dbReference>
<proteinExistence type="predicted"/>
<keyword evidence="2" id="KW-1185">Reference proteome</keyword>
<comment type="caution">
    <text evidence="1">The sequence shown here is derived from an EMBL/GenBank/DDBJ whole genome shotgun (WGS) entry which is preliminary data.</text>
</comment>
<accession>A0ABS3GLL8</accession>